<feature type="transmembrane region" description="Helical" evidence="1">
    <location>
        <begin position="112"/>
        <end position="136"/>
    </location>
</feature>
<dbReference type="InterPro" id="IPR021359">
    <property type="entry name" value="DUF2812"/>
</dbReference>
<dbReference type="Pfam" id="PF11193">
    <property type="entry name" value="DUF2812"/>
    <property type="match status" value="1"/>
</dbReference>
<keyword evidence="1" id="KW-0812">Transmembrane</keyword>
<protein>
    <submittedName>
        <fullName evidence="2">DUF2812 domain-containing protein</fullName>
    </submittedName>
</protein>
<name>A0ABS9INW9_9ACTN</name>
<sequence>MSTTATSWLVPVRHPSPDDLELWLEEKAARGEVLNRVNAWSPLRMTFDKGEAGRYRYALERRDKPVPSLYFIARRDMGWESVGSLSNIHVWRRAYTGERPAGFIGEDLGRRAALVGIGLSVVATIALVGAVALGLIAGLTDFASPRDFWIPAAVLGVIAVGAGVAALIVGASRRAATSATSATSEEQELVRS</sequence>
<keyword evidence="1" id="KW-1133">Transmembrane helix</keyword>
<keyword evidence="3" id="KW-1185">Reference proteome</keyword>
<dbReference type="RefSeq" id="WP_236996446.1">
    <property type="nucleotide sequence ID" value="NZ_JAKKOR010000001.1"/>
</dbReference>
<gene>
    <name evidence="2" type="ORF">L5G33_01940</name>
</gene>
<accession>A0ABS9INW9</accession>
<organism evidence="2 3">
    <name type="scientific">Gordonia liuliyuniae</name>
    <dbReference type="NCBI Taxonomy" id="2911517"/>
    <lineage>
        <taxon>Bacteria</taxon>
        <taxon>Bacillati</taxon>
        <taxon>Actinomycetota</taxon>
        <taxon>Actinomycetes</taxon>
        <taxon>Mycobacteriales</taxon>
        <taxon>Gordoniaceae</taxon>
        <taxon>Gordonia</taxon>
    </lineage>
</organism>
<feature type="transmembrane region" description="Helical" evidence="1">
    <location>
        <begin position="148"/>
        <end position="169"/>
    </location>
</feature>
<evidence type="ECO:0000313" key="2">
    <source>
        <dbReference type="EMBL" id="MCF8587227.1"/>
    </source>
</evidence>
<reference evidence="2 3" key="1">
    <citation type="submission" date="2022-01" db="EMBL/GenBank/DDBJ databases">
        <authorList>
            <person name="Huang Y."/>
        </authorList>
    </citation>
    <scope>NUCLEOTIDE SEQUENCE [LARGE SCALE GENOMIC DNA]</scope>
    <source>
        <strain evidence="2 3">HY366</strain>
    </source>
</reference>
<proteinExistence type="predicted"/>
<evidence type="ECO:0000313" key="3">
    <source>
        <dbReference type="Proteomes" id="UP001200110"/>
    </source>
</evidence>
<keyword evidence="1" id="KW-0472">Membrane</keyword>
<evidence type="ECO:0000256" key="1">
    <source>
        <dbReference type="SAM" id="Phobius"/>
    </source>
</evidence>
<comment type="caution">
    <text evidence="2">The sequence shown here is derived from an EMBL/GenBank/DDBJ whole genome shotgun (WGS) entry which is preliminary data.</text>
</comment>
<dbReference type="EMBL" id="JAKKOR010000001">
    <property type="protein sequence ID" value="MCF8587227.1"/>
    <property type="molecule type" value="Genomic_DNA"/>
</dbReference>
<dbReference type="Proteomes" id="UP001200110">
    <property type="component" value="Unassembled WGS sequence"/>
</dbReference>